<dbReference type="Proteomes" id="UP000748756">
    <property type="component" value="Unassembled WGS sequence"/>
</dbReference>
<reference evidence="1" key="1">
    <citation type="journal article" date="2020" name="Fungal Divers.">
        <title>Resolving the Mortierellaceae phylogeny through synthesis of multi-gene phylogenetics and phylogenomics.</title>
        <authorList>
            <person name="Vandepol N."/>
            <person name="Liber J."/>
            <person name="Desiro A."/>
            <person name="Na H."/>
            <person name="Kennedy M."/>
            <person name="Barry K."/>
            <person name="Grigoriev I.V."/>
            <person name="Miller A.N."/>
            <person name="O'Donnell K."/>
            <person name="Stajich J.E."/>
            <person name="Bonito G."/>
        </authorList>
    </citation>
    <scope>NUCLEOTIDE SEQUENCE</scope>
    <source>
        <strain evidence="1">NRRL 6426</strain>
    </source>
</reference>
<accession>A0A9P5VFP8</accession>
<evidence type="ECO:0000313" key="1">
    <source>
        <dbReference type="EMBL" id="KAF9156772.1"/>
    </source>
</evidence>
<keyword evidence="2" id="KW-1185">Reference proteome</keyword>
<protein>
    <submittedName>
        <fullName evidence="1">Uncharacterized protein</fullName>
    </submittedName>
</protein>
<dbReference type="InterPro" id="IPR032675">
    <property type="entry name" value="LRR_dom_sf"/>
</dbReference>
<dbReference type="OrthoDB" id="2429131at2759"/>
<dbReference type="AlphaFoldDB" id="A0A9P5VFP8"/>
<dbReference type="Gene3D" id="3.80.10.10">
    <property type="entry name" value="Ribonuclease Inhibitor"/>
    <property type="match status" value="1"/>
</dbReference>
<proteinExistence type="predicted"/>
<dbReference type="EMBL" id="JAAAUQ010000013">
    <property type="protein sequence ID" value="KAF9156772.1"/>
    <property type="molecule type" value="Genomic_DNA"/>
</dbReference>
<organism evidence="1 2">
    <name type="scientific">Linnemannia schmuckeri</name>
    <dbReference type="NCBI Taxonomy" id="64567"/>
    <lineage>
        <taxon>Eukaryota</taxon>
        <taxon>Fungi</taxon>
        <taxon>Fungi incertae sedis</taxon>
        <taxon>Mucoromycota</taxon>
        <taxon>Mortierellomycotina</taxon>
        <taxon>Mortierellomycetes</taxon>
        <taxon>Mortierellales</taxon>
        <taxon>Mortierellaceae</taxon>
        <taxon>Linnemannia</taxon>
    </lineage>
</organism>
<evidence type="ECO:0000313" key="2">
    <source>
        <dbReference type="Proteomes" id="UP000748756"/>
    </source>
</evidence>
<comment type="caution">
    <text evidence="1">The sequence shown here is derived from an EMBL/GenBank/DDBJ whole genome shotgun (WGS) entry which is preliminary data.</text>
</comment>
<gene>
    <name evidence="1" type="ORF">BG015_001636</name>
</gene>
<sequence>MPIIKDVRSYQLLLKAVAEQSHLEGVYLTVDCEQASQLGMDIFHRIRPSIQRFSYLPFCSSDQWNRKLPGDEDVDLVTSKRQGPLKKLIKLDLWDLGEEDTSTDSLDIFAHIPNVKDLRNGDVIGNHDIEAIGRFVGRECSKLRRSRCQPKWDDAYDFLPYVIMGGLPHHQIIDFQDSGFCSDLSHPIASVAIQQHSAILRHLELLEDLVKEISEEGGGIYIDLTDAQGSPWKCTKLCRLSLSISGCELPPVDAENLPYYDRETPIALFQAETYHFAKLERFYLQIGRLAELRELCLQMVKLDEHGPGYLGHFSGLSKLKKLKGSFRADTKGTKIRMGWKEALWIYERWPDLECVELFGDMHIEAPLLWLRNQARHAGRAHLLLGCNA</sequence>
<name>A0A9P5VFP8_9FUNG</name>